<feature type="region of interest" description="Disordered" evidence="9">
    <location>
        <begin position="1"/>
        <end position="65"/>
    </location>
</feature>
<dbReference type="FunFam" id="2.170.150.20:FF:000007">
    <property type="entry name" value="Protein cereblon"/>
    <property type="match status" value="1"/>
</dbReference>
<dbReference type="OrthoDB" id="267517at2759"/>
<evidence type="ECO:0000256" key="8">
    <source>
        <dbReference type="ARBA" id="ARBA00023242"/>
    </source>
</evidence>
<feature type="compositionally biased region" description="Low complexity" evidence="9">
    <location>
        <begin position="48"/>
        <end position="59"/>
    </location>
</feature>
<keyword evidence="6" id="KW-0833">Ubl conjugation pathway</keyword>
<protein>
    <recommendedName>
        <fullName evidence="4">Protein cereblon</fullName>
    </recommendedName>
</protein>
<keyword evidence="5" id="KW-0479">Metal-binding</keyword>
<keyword evidence="8" id="KW-0539">Nucleus</keyword>
<evidence type="ECO:0000256" key="9">
    <source>
        <dbReference type="SAM" id="MobiDB-lite"/>
    </source>
</evidence>
<evidence type="ECO:0000256" key="4">
    <source>
        <dbReference type="ARBA" id="ARBA00014394"/>
    </source>
</evidence>
<evidence type="ECO:0000256" key="6">
    <source>
        <dbReference type="ARBA" id="ARBA00022786"/>
    </source>
</evidence>
<dbReference type="Gene3D" id="2.170.150.20">
    <property type="entry name" value="Peptide methionine sulfoxide reductase"/>
    <property type="match status" value="1"/>
</dbReference>
<comment type="similarity">
    <text evidence="3">Belongs to the CRBN family.</text>
</comment>
<dbReference type="InterPro" id="IPR015947">
    <property type="entry name" value="PUA-like_sf"/>
</dbReference>
<evidence type="ECO:0000256" key="5">
    <source>
        <dbReference type="ARBA" id="ARBA00022723"/>
    </source>
</evidence>
<dbReference type="CDD" id="cd15777">
    <property type="entry name" value="CRBN_C_like"/>
    <property type="match status" value="1"/>
</dbReference>
<dbReference type="PROSITE" id="PS51787">
    <property type="entry name" value="LON_N"/>
    <property type="match status" value="1"/>
</dbReference>
<evidence type="ECO:0000256" key="2">
    <source>
        <dbReference type="ARBA" id="ARBA00004906"/>
    </source>
</evidence>
<evidence type="ECO:0000313" key="12">
    <source>
        <dbReference type="EMBL" id="CDG67855.1"/>
    </source>
</evidence>
<feature type="domain" description="Lon N-terminal" evidence="10">
    <location>
        <begin position="81"/>
        <end position="341"/>
    </location>
</feature>
<comment type="pathway">
    <text evidence="2">Protein modification; protein ubiquitination.</text>
</comment>
<dbReference type="SUPFAM" id="SSF88697">
    <property type="entry name" value="PUA domain-like"/>
    <property type="match status" value="1"/>
</dbReference>
<proteinExistence type="evidence at transcript level"/>
<evidence type="ECO:0000256" key="3">
    <source>
        <dbReference type="ARBA" id="ARBA00005293"/>
    </source>
</evidence>
<comment type="subcellular location">
    <subcellularLocation>
        <location evidence="1">Nucleus</location>
    </subcellularLocation>
</comment>
<feature type="domain" description="CULT" evidence="11">
    <location>
        <begin position="341"/>
        <end position="448"/>
    </location>
</feature>
<feature type="compositionally biased region" description="Acidic residues" evidence="9">
    <location>
        <begin position="8"/>
        <end position="36"/>
    </location>
</feature>
<gene>
    <name evidence="12" type="primary">CRBN</name>
</gene>
<evidence type="ECO:0000259" key="11">
    <source>
        <dbReference type="PROSITE" id="PS51788"/>
    </source>
</evidence>
<dbReference type="EMBL" id="HAAD01001623">
    <property type="protein sequence ID" value="CDG67855.1"/>
    <property type="molecule type" value="mRNA"/>
</dbReference>
<dbReference type="SMART" id="SM00464">
    <property type="entry name" value="LON"/>
    <property type="match status" value="1"/>
</dbReference>
<dbReference type="PROSITE" id="PS51788">
    <property type="entry name" value="CULT"/>
    <property type="match status" value="1"/>
</dbReference>
<dbReference type="GO" id="GO:0016567">
    <property type="term" value="P:protein ubiquitination"/>
    <property type="evidence" value="ECO:0007669"/>
    <property type="project" value="UniProtKB-UniPathway"/>
</dbReference>
<dbReference type="InterPro" id="IPR046336">
    <property type="entry name" value="Lon_prtase_N_sf"/>
</dbReference>
<dbReference type="AlphaFoldDB" id="T2M7F2"/>
<keyword evidence="7" id="KW-0862">Zinc</keyword>
<reference evidence="12" key="1">
    <citation type="journal article" date="2013" name="Genome Biol. Evol.">
        <title>Punctuated emergences of genetic and phenotypic innovations in eumetazoan, bilaterian, euteleostome, and hominidae ancestors.</title>
        <authorList>
            <person name="Wenger Y."/>
            <person name="Galliot B."/>
        </authorList>
    </citation>
    <scope>NUCLEOTIDE SEQUENCE</scope>
    <source>
        <tissue evidence="12">Whole animals</tissue>
    </source>
</reference>
<dbReference type="GO" id="GO:0005634">
    <property type="term" value="C:nucleus"/>
    <property type="evidence" value="ECO:0007669"/>
    <property type="project" value="UniProtKB-SubCell"/>
</dbReference>
<dbReference type="InterPro" id="IPR004910">
    <property type="entry name" value="Yippee/Mis18/Cereblon"/>
</dbReference>
<dbReference type="Gene3D" id="1.20.58.1480">
    <property type="match status" value="1"/>
</dbReference>
<dbReference type="Pfam" id="PF02190">
    <property type="entry name" value="LON_substr_bdg"/>
    <property type="match status" value="1"/>
</dbReference>
<evidence type="ECO:0000259" key="10">
    <source>
        <dbReference type="PROSITE" id="PS51787"/>
    </source>
</evidence>
<dbReference type="InterPro" id="IPR003111">
    <property type="entry name" value="Lon_prtase_N"/>
</dbReference>
<dbReference type="UniPathway" id="UPA00143"/>
<dbReference type="GO" id="GO:0046872">
    <property type="term" value="F:metal ion binding"/>
    <property type="evidence" value="ECO:0007669"/>
    <property type="project" value="UniProtKB-KW"/>
</dbReference>
<evidence type="ECO:0000256" key="7">
    <source>
        <dbReference type="ARBA" id="ARBA00022833"/>
    </source>
</evidence>
<name>T2M7F2_HYDVU</name>
<dbReference type="Pfam" id="PF03226">
    <property type="entry name" value="Yippee-Mis18"/>
    <property type="match status" value="1"/>
</dbReference>
<dbReference type="PANTHER" id="PTHR46732:SF8">
    <property type="entry name" value="ATP-DEPENDENT PROTEASE LA (LON) DOMAIN PROTEIN"/>
    <property type="match status" value="1"/>
</dbReference>
<dbReference type="InterPro" id="IPR034750">
    <property type="entry name" value="CULT"/>
</dbReference>
<dbReference type="Gene3D" id="2.30.130.40">
    <property type="entry name" value="LON domain-like"/>
    <property type="match status" value="1"/>
</dbReference>
<evidence type="ECO:0000256" key="1">
    <source>
        <dbReference type="ARBA" id="ARBA00004123"/>
    </source>
</evidence>
<sequence>MEGIYNEGAEEDDSEDSLETDSDLPDINDSAEDLSDDSQHNSEENNEGESVSETSENGVHSYMGSGMNELSGRQIHEEGAIITLPLFYQAGIIIVPGQILPLNLFHPQPIDMMEKVVASDKTFGLVIKSGEARRDEADNGGVFLASVGVTCEIFSFREYEEYGYKKLSLKAQGRQRFKILSKSSQLDGVIMGTVEILPETIYSHPPSSLVYTIYQHPSSIRSQVIANCCYLEKSLLKNNEQRYMAGFQRRTVGKLCSSLTHLPGWVYKFYNSCFLMDCLVREIRSWNDNLEIEKLPTNPVEFSYWMTANLPLTMDMKIDLLKITSASMRMQKLLGIMRKCGSSLACASCESIITDKKELFCLSERSPMAAYVNSYGYVHETATFYKASNISLTGRPSTEYSWFPGYAWTIALCKCCHKDLGWKFTATHKGLTPSKFWGLTRKSLKPIFKDAPTLNEPSE</sequence>
<accession>T2M7F2</accession>
<organism evidence="12">
    <name type="scientific">Hydra vulgaris</name>
    <name type="common">Hydra</name>
    <name type="synonym">Hydra attenuata</name>
    <dbReference type="NCBI Taxonomy" id="6087"/>
    <lineage>
        <taxon>Eukaryota</taxon>
        <taxon>Metazoa</taxon>
        <taxon>Cnidaria</taxon>
        <taxon>Hydrozoa</taxon>
        <taxon>Hydroidolina</taxon>
        <taxon>Anthoathecata</taxon>
        <taxon>Aplanulata</taxon>
        <taxon>Hydridae</taxon>
        <taxon>Hydra</taxon>
    </lineage>
</organism>
<dbReference type="PANTHER" id="PTHR46732">
    <property type="entry name" value="ATP-DEPENDENT PROTEASE LA (LON) DOMAIN PROTEIN"/>
    <property type="match status" value="1"/>
</dbReference>